<gene>
    <name evidence="5" type="ORF">SAMN05661086_00889</name>
</gene>
<keyword evidence="3" id="KW-0804">Transcription</keyword>
<dbReference type="EMBL" id="FOYZ01000003">
    <property type="protein sequence ID" value="SFR67754.1"/>
    <property type="molecule type" value="Genomic_DNA"/>
</dbReference>
<protein>
    <submittedName>
        <fullName evidence="5">Transcriptional regulator, AraC family</fullName>
    </submittedName>
</protein>
<keyword evidence="1" id="KW-0805">Transcription regulation</keyword>
<dbReference type="PANTHER" id="PTHR43280">
    <property type="entry name" value="ARAC-FAMILY TRANSCRIPTIONAL REGULATOR"/>
    <property type="match status" value="1"/>
</dbReference>
<dbReference type="GO" id="GO:0003700">
    <property type="term" value="F:DNA-binding transcription factor activity"/>
    <property type="evidence" value="ECO:0007669"/>
    <property type="project" value="InterPro"/>
</dbReference>
<dbReference type="InterPro" id="IPR020449">
    <property type="entry name" value="Tscrpt_reg_AraC-type_HTH"/>
</dbReference>
<dbReference type="PANTHER" id="PTHR43280:SF28">
    <property type="entry name" value="HTH-TYPE TRANSCRIPTIONAL ACTIVATOR RHAS"/>
    <property type="match status" value="1"/>
</dbReference>
<dbReference type="STRING" id="37658.SAMN05661086_00889"/>
<dbReference type="Proteomes" id="UP000199659">
    <property type="component" value="Unassembled WGS sequence"/>
</dbReference>
<evidence type="ECO:0000256" key="1">
    <source>
        <dbReference type="ARBA" id="ARBA00023015"/>
    </source>
</evidence>
<dbReference type="InterPro" id="IPR037923">
    <property type="entry name" value="HTH-like"/>
</dbReference>
<dbReference type="InterPro" id="IPR018060">
    <property type="entry name" value="HTH_AraC"/>
</dbReference>
<dbReference type="GO" id="GO:0043565">
    <property type="term" value="F:sequence-specific DNA binding"/>
    <property type="evidence" value="ECO:0007669"/>
    <property type="project" value="InterPro"/>
</dbReference>
<dbReference type="AlphaFoldDB" id="A0A1I6IM36"/>
<feature type="domain" description="HTH araC/xylS-type" evidence="4">
    <location>
        <begin position="186"/>
        <end position="284"/>
    </location>
</feature>
<dbReference type="SMART" id="SM00342">
    <property type="entry name" value="HTH_ARAC"/>
    <property type="match status" value="1"/>
</dbReference>
<dbReference type="Pfam" id="PF12833">
    <property type="entry name" value="HTH_18"/>
    <property type="match status" value="1"/>
</dbReference>
<sequence length="292" mass="34014">MVAMTLNAFTKDTSFPFYIQYGFHDTNLYIHTHADFSELVIVLQGTALHIVDNNSYPIRKGDVFVICNNTSHGYENTYDFKICNIMYRPELLSSELDLRSLAGYHALFVLEPYLSMEHSFQGRLKLKMNDFDNVSNMISCMITEYAEKKEGWKAILISYFIKLVVILSRAYSFTSSVEKCDIIQIAKSVSYIENHYTEALTIKDLAEISNFSTRHFTRIFRITYETTPGNYILSLRMQHACSLLKNTNLTITEIALQSGFSDSNYFSRQFRKFFHITPCQFRKMNHPNYNHQ</sequence>
<evidence type="ECO:0000256" key="2">
    <source>
        <dbReference type="ARBA" id="ARBA00023125"/>
    </source>
</evidence>
<dbReference type="InterPro" id="IPR013096">
    <property type="entry name" value="Cupin_2"/>
</dbReference>
<organism evidence="5 6">
    <name type="scientific">Anaeromicropila populeti</name>
    <dbReference type="NCBI Taxonomy" id="37658"/>
    <lineage>
        <taxon>Bacteria</taxon>
        <taxon>Bacillati</taxon>
        <taxon>Bacillota</taxon>
        <taxon>Clostridia</taxon>
        <taxon>Lachnospirales</taxon>
        <taxon>Lachnospiraceae</taxon>
        <taxon>Anaeromicropila</taxon>
    </lineage>
</organism>
<dbReference type="PRINTS" id="PR00032">
    <property type="entry name" value="HTHARAC"/>
</dbReference>
<dbReference type="SUPFAM" id="SSF46689">
    <property type="entry name" value="Homeodomain-like"/>
    <property type="match status" value="2"/>
</dbReference>
<dbReference type="Gene3D" id="1.10.10.60">
    <property type="entry name" value="Homeodomain-like"/>
    <property type="match status" value="2"/>
</dbReference>
<dbReference type="SUPFAM" id="SSF51215">
    <property type="entry name" value="Regulatory protein AraC"/>
    <property type="match status" value="1"/>
</dbReference>
<dbReference type="Gene3D" id="2.60.120.10">
    <property type="entry name" value="Jelly Rolls"/>
    <property type="match status" value="1"/>
</dbReference>
<dbReference type="PROSITE" id="PS01124">
    <property type="entry name" value="HTH_ARAC_FAMILY_2"/>
    <property type="match status" value="1"/>
</dbReference>
<evidence type="ECO:0000256" key="3">
    <source>
        <dbReference type="ARBA" id="ARBA00023163"/>
    </source>
</evidence>
<dbReference type="OrthoDB" id="2112176at2"/>
<evidence type="ECO:0000313" key="6">
    <source>
        <dbReference type="Proteomes" id="UP000199659"/>
    </source>
</evidence>
<dbReference type="InterPro" id="IPR014710">
    <property type="entry name" value="RmlC-like_jellyroll"/>
</dbReference>
<keyword evidence="6" id="KW-1185">Reference proteome</keyword>
<name>A0A1I6IM36_9FIRM</name>
<evidence type="ECO:0000259" key="4">
    <source>
        <dbReference type="PROSITE" id="PS01124"/>
    </source>
</evidence>
<accession>A0A1I6IM36</accession>
<dbReference type="InterPro" id="IPR009057">
    <property type="entry name" value="Homeodomain-like_sf"/>
</dbReference>
<proteinExistence type="predicted"/>
<keyword evidence="2" id="KW-0238">DNA-binding</keyword>
<evidence type="ECO:0000313" key="5">
    <source>
        <dbReference type="EMBL" id="SFR67754.1"/>
    </source>
</evidence>
<dbReference type="RefSeq" id="WP_092559500.1">
    <property type="nucleotide sequence ID" value="NZ_FOYZ01000003.1"/>
</dbReference>
<reference evidence="5 6" key="1">
    <citation type="submission" date="2016-10" db="EMBL/GenBank/DDBJ databases">
        <authorList>
            <person name="de Groot N.N."/>
        </authorList>
    </citation>
    <scope>NUCLEOTIDE SEQUENCE [LARGE SCALE GENOMIC DNA]</scope>
    <source>
        <strain evidence="5 6">743A</strain>
    </source>
</reference>
<dbReference type="Pfam" id="PF07883">
    <property type="entry name" value="Cupin_2"/>
    <property type="match status" value="1"/>
</dbReference>